<organism evidence="13 14">
    <name type="scientific">Parelaphostrongylus tenuis</name>
    <name type="common">Meningeal worm</name>
    <dbReference type="NCBI Taxonomy" id="148309"/>
    <lineage>
        <taxon>Eukaryota</taxon>
        <taxon>Metazoa</taxon>
        <taxon>Ecdysozoa</taxon>
        <taxon>Nematoda</taxon>
        <taxon>Chromadorea</taxon>
        <taxon>Rhabditida</taxon>
        <taxon>Rhabditina</taxon>
        <taxon>Rhabditomorpha</taxon>
        <taxon>Strongyloidea</taxon>
        <taxon>Metastrongylidae</taxon>
        <taxon>Parelaphostrongylus</taxon>
    </lineage>
</organism>
<dbReference type="InterPro" id="IPR000699">
    <property type="entry name" value="RIH_dom"/>
</dbReference>
<dbReference type="GO" id="GO:0006941">
    <property type="term" value="P:striated muscle contraction"/>
    <property type="evidence" value="ECO:0007669"/>
    <property type="project" value="TreeGrafter"/>
</dbReference>
<keyword evidence="3" id="KW-0812">Transmembrane</keyword>
<protein>
    <recommendedName>
        <fullName evidence="15">Ryanodine receptor</fullName>
    </recommendedName>
</protein>
<dbReference type="GO" id="GO:0033017">
    <property type="term" value="C:sarcoplasmic reticulum membrane"/>
    <property type="evidence" value="ECO:0007669"/>
    <property type="project" value="TreeGrafter"/>
</dbReference>
<keyword evidence="14" id="KW-1185">Reference proteome</keyword>
<keyword evidence="8" id="KW-0407">Ion channel</keyword>
<evidence type="ECO:0000256" key="1">
    <source>
        <dbReference type="ARBA" id="ARBA00004127"/>
    </source>
</evidence>
<dbReference type="GO" id="GO:0005219">
    <property type="term" value="F:ryanodine-sensitive calcium-release channel activity"/>
    <property type="evidence" value="ECO:0007669"/>
    <property type="project" value="TreeGrafter"/>
</dbReference>
<feature type="region of interest" description="Disordered" evidence="9">
    <location>
        <begin position="1465"/>
        <end position="1486"/>
    </location>
</feature>
<reference evidence="13" key="1">
    <citation type="submission" date="2021-06" db="EMBL/GenBank/DDBJ databases">
        <title>Parelaphostrongylus tenuis whole genome reference sequence.</title>
        <authorList>
            <person name="Garwood T.J."/>
            <person name="Larsen P.A."/>
            <person name="Fountain-Jones N.M."/>
            <person name="Garbe J.R."/>
            <person name="Macchietto M.G."/>
            <person name="Kania S.A."/>
            <person name="Gerhold R.W."/>
            <person name="Richards J.E."/>
            <person name="Wolf T.M."/>
        </authorList>
    </citation>
    <scope>NUCLEOTIDE SEQUENCE</scope>
    <source>
        <strain evidence="13">MNPRO001-30</strain>
        <tissue evidence="13">Meninges</tissue>
    </source>
</reference>
<dbReference type="Gene3D" id="1.10.490.160">
    <property type="match status" value="1"/>
</dbReference>
<evidence type="ECO:0000259" key="10">
    <source>
        <dbReference type="Pfam" id="PF01365"/>
    </source>
</evidence>
<feature type="domain" description="Ryanodine receptor Ryr" evidence="11">
    <location>
        <begin position="558"/>
        <end position="641"/>
    </location>
</feature>
<gene>
    <name evidence="13" type="ORF">KIN20_002293</name>
</gene>
<dbReference type="Pfam" id="PF08454">
    <property type="entry name" value="RIH_assoc"/>
    <property type="match status" value="1"/>
</dbReference>
<proteinExistence type="predicted"/>
<name>A0AAD5MDZ9_PARTN</name>
<dbReference type="GO" id="GO:0014808">
    <property type="term" value="P:release of sequestered calcium ion into cytosol by sarcoplasmic reticulum"/>
    <property type="evidence" value="ECO:0007669"/>
    <property type="project" value="TreeGrafter"/>
</dbReference>
<evidence type="ECO:0000256" key="5">
    <source>
        <dbReference type="ARBA" id="ARBA00023065"/>
    </source>
</evidence>
<sequence>MDNNELALALKEEELDKVTVYLSRCGLQPNSEMISKGYPDIGWDPVEGERYIDFLRFCVWINGENVEENANLVIRLLIRRPECLGIALKGEGQGLFAAFKEAIALSEDIRTLEEDVTGSPVLRSGLLGEAPSYPSKETEREDYLDLGAATLDFYSSLAGKGDSLRARAILRSLISLDDLGQILSLRFTIPNLALSTTDDNGPLPGLLPNHKGSVLLFLDRVYGIDSQDMLLHFLEQSFLPDLRAATMMDSPRALESDTALALNRYLCNAVLPLLTNHSHFFADSEHHTALLDATVHTVYRMNRLKSLTKNQRDAVSDFLVAITRELPPGMMIKLLRKVIADVQQMSDMNVLVPLRLMTLHYERCGKYYGSGNQYGVATEVEKRLSMLLFYAIFDSLSSRPYDPELFGKALPCMTAIGSAISPDYTLTSSGEDAPKLKEQLDDGAWVPKQVEVSFIELPRDLQTMTEKFAEHFHDSWASRKLEKGWVHGDLYSRQNCTHPRLKPFSLLRDFEKNFYKERCAECLRALLDWGYTFELTDRDAAERAANAHTPSGTSVQNFAPKPIDLTSMTLEKDMVVAGEKMGERSHLIWASKVWNDLNTKGGFLPTSLVPWDLLTDFERRKDRFRANEILKFLQYHGYHVESPKTESNLDRGKNEGERSSVEKRFAYNLLEKLIHYLEQASLKMKSVKPSQELTRRNTFKKEGQDVKFFEKVVLPLMHAYFNAHKNYFLEGSSMVQTGTASNKEKEMVANLFCRLAALLRIKNRAFGSVAKITVKCLQGLTQALDLRTLVKMNSDIIRTSLLTFFNNCADDLFAAVKELKDNGQYSLLRGQNLKSWISLEFAYQMIVPVLTSMFTHLARNHFGTDLLLDDIQAACYKILNSLYMVTGLSSTVAQRKSIGYETEKHRPGLGQCLSAFASCFPVAFLESEFDKNNKHSVLAKTQEQSVQVQETLQNLSTHIPPIEKLLTDIETVSTNGVMYSDNPNVYDVDLPLLCSYLAYWFNQGPDGRKSEKLEEHRQLLPITAVCADHINRVFCALLRMLRNHVGVENAPWLCRTTFFAVQIIQNVTCDPVKDHILPIAERLRRMSEKAYREEEHMRTHPDDADEGTVAEDNARLVRDTYAYFPILMKYIDLHRAQWLKTPSWETDGVYENVAVIFRIWSQSQHFKREELNYMAQFEEDAAMFGGGEMKTGKAAIAERKKKRREGLVKKDKHASSIVIACLKRLLPVGLNVFGGRELDIVQQSKERFLQREPEDKIREFIKSLLDIQVKTDPTDKNAWQLSLYRKIGKSQMRGKSEMTQEAVIEKIFSMGQVSAILHTTEHPQQQLTQAWKKVVSTQRKRAVVACFRMVPLYGIPRHRGINFFLPAFSRLWLEEEDVGQDKLITDLVSDVITEDNSRVEVVIEDGVPVQEENRESDVHPDPLKQLIRCFQRAATSERSLATPIHDDNLYIRFADVMSKSIHIEEEDGDDGDDEVDQAQKEEQSQALRAEQGVLANRGAAIMCLMYLSASNGEPNDMVARTLELGIHLLSGGNVVIQRMLIEYLQLKKDVRFFTSMAGLMNKCSVLNLEMFERQIKAEGLGMGADLAAGANQNLNDAEFTCSLFRFLQLTCEGHNLDFQNYLRTQPGHTTSVNPHQLHG</sequence>
<evidence type="ECO:0000256" key="4">
    <source>
        <dbReference type="ARBA" id="ARBA00022989"/>
    </source>
</evidence>
<evidence type="ECO:0000259" key="11">
    <source>
        <dbReference type="Pfam" id="PF02026"/>
    </source>
</evidence>
<dbReference type="FunFam" id="1.10.490.160:FF:000006">
    <property type="entry name" value="Protein CBR-LIPL-6"/>
    <property type="match status" value="1"/>
</dbReference>
<dbReference type="Pfam" id="PF02026">
    <property type="entry name" value="RyR"/>
    <property type="match status" value="2"/>
</dbReference>
<evidence type="ECO:0000259" key="12">
    <source>
        <dbReference type="Pfam" id="PF08454"/>
    </source>
</evidence>
<dbReference type="Pfam" id="PF01365">
    <property type="entry name" value="RYDR_ITPR"/>
    <property type="match status" value="1"/>
</dbReference>
<evidence type="ECO:0008006" key="15">
    <source>
        <dbReference type="Google" id="ProtNLM"/>
    </source>
</evidence>
<evidence type="ECO:0000256" key="2">
    <source>
        <dbReference type="ARBA" id="ARBA00022448"/>
    </source>
</evidence>
<dbReference type="InterPro" id="IPR015925">
    <property type="entry name" value="Ryanodine_IP3_receptor"/>
</dbReference>
<feature type="domain" description="Ryanodine receptor Ryr" evidence="11">
    <location>
        <begin position="445"/>
        <end position="534"/>
    </location>
</feature>
<evidence type="ECO:0000313" key="14">
    <source>
        <dbReference type="Proteomes" id="UP001196413"/>
    </source>
</evidence>
<feature type="domain" description="RIH" evidence="10">
    <location>
        <begin position="1"/>
        <end position="86"/>
    </location>
</feature>
<dbReference type="GO" id="GO:0042383">
    <property type="term" value="C:sarcolemma"/>
    <property type="evidence" value="ECO:0007669"/>
    <property type="project" value="TreeGrafter"/>
</dbReference>
<evidence type="ECO:0000256" key="8">
    <source>
        <dbReference type="ARBA" id="ARBA00023303"/>
    </source>
</evidence>
<dbReference type="InterPro" id="IPR013662">
    <property type="entry name" value="RIH_assoc-dom"/>
</dbReference>
<dbReference type="PANTHER" id="PTHR46399:SF8">
    <property type="entry name" value="B30.2_SPRY DOMAIN-CONTAINING PROTEIN"/>
    <property type="match status" value="1"/>
</dbReference>
<dbReference type="PANTHER" id="PTHR46399">
    <property type="entry name" value="B30.2/SPRY DOMAIN-CONTAINING PROTEIN"/>
    <property type="match status" value="1"/>
</dbReference>
<feature type="domain" description="RyR/IP3R Homology associated" evidence="12">
    <location>
        <begin position="1596"/>
        <end position="1633"/>
    </location>
</feature>
<feature type="compositionally biased region" description="Acidic residues" evidence="9">
    <location>
        <begin position="1465"/>
        <end position="1476"/>
    </location>
</feature>
<dbReference type="EMBL" id="JAHQIW010000297">
    <property type="protein sequence ID" value="KAJ1347272.1"/>
    <property type="molecule type" value="Genomic_DNA"/>
</dbReference>
<evidence type="ECO:0000256" key="3">
    <source>
        <dbReference type="ARBA" id="ARBA00022692"/>
    </source>
</evidence>
<dbReference type="GO" id="GO:0005790">
    <property type="term" value="C:smooth endoplasmic reticulum"/>
    <property type="evidence" value="ECO:0007669"/>
    <property type="project" value="TreeGrafter"/>
</dbReference>
<evidence type="ECO:0000256" key="7">
    <source>
        <dbReference type="ARBA" id="ARBA00023286"/>
    </source>
</evidence>
<accession>A0AAD5MDZ9</accession>
<keyword evidence="7" id="KW-1071">Ligand-gated ion channel</keyword>
<dbReference type="InterPro" id="IPR003032">
    <property type="entry name" value="Ryanodine_rcpt"/>
</dbReference>
<comment type="subcellular location">
    <subcellularLocation>
        <location evidence="1">Endomembrane system</location>
        <topology evidence="1">Multi-pass membrane protein</topology>
    </subcellularLocation>
</comment>
<keyword evidence="4" id="KW-1133">Transmembrane helix</keyword>
<dbReference type="GO" id="GO:0034704">
    <property type="term" value="C:calcium channel complex"/>
    <property type="evidence" value="ECO:0007669"/>
    <property type="project" value="TreeGrafter"/>
</dbReference>
<keyword evidence="5" id="KW-0406">Ion transport</keyword>
<comment type="caution">
    <text evidence="13">The sequence shown here is derived from an EMBL/GenBank/DDBJ whole genome shotgun (WGS) entry which is preliminary data.</text>
</comment>
<evidence type="ECO:0000313" key="13">
    <source>
        <dbReference type="EMBL" id="KAJ1347272.1"/>
    </source>
</evidence>
<keyword evidence="2" id="KW-0813">Transport</keyword>
<dbReference type="GO" id="GO:0030018">
    <property type="term" value="C:Z disc"/>
    <property type="evidence" value="ECO:0007669"/>
    <property type="project" value="TreeGrafter"/>
</dbReference>
<evidence type="ECO:0000256" key="6">
    <source>
        <dbReference type="ARBA" id="ARBA00023136"/>
    </source>
</evidence>
<keyword evidence="6" id="KW-0472">Membrane</keyword>
<evidence type="ECO:0000256" key="9">
    <source>
        <dbReference type="SAM" id="MobiDB-lite"/>
    </source>
</evidence>
<dbReference type="Proteomes" id="UP001196413">
    <property type="component" value="Unassembled WGS sequence"/>
</dbReference>